<protein>
    <recommendedName>
        <fullName evidence="11">AI-2E family transporter</fullName>
    </recommendedName>
</protein>
<keyword evidence="3" id="KW-0813">Transport</keyword>
<keyword evidence="6 8" id="KW-1133">Transmembrane helix</keyword>
<comment type="similarity">
    <text evidence="2">Belongs to the autoinducer-2 exporter (AI-2E) (TC 2.A.86) family.</text>
</comment>
<reference evidence="10" key="1">
    <citation type="submission" date="2017-08" db="EMBL/GenBank/DDBJ databases">
        <title>A dynamic microbial community with high functional redundancy inhabits the cold, oxic subseafloor aquifer.</title>
        <authorList>
            <person name="Tully B.J."/>
            <person name="Wheat C.G."/>
            <person name="Glazer B.T."/>
            <person name="Huber J.A."/>
        </authorList>
    </citation>
    <scope>NUCLEOTIDE SEQUENCE [LARGE SCALE GENOMIC DNA]</scope>
</reference>
<proteinExistence type="inferred from homology"/>
<evidence type="ECO:0000256" key="7">
    <source>
        <dbReference type="ARBA" id="ARBA00023136"/>
    </source>
</evidence>
<feature type="transmembrane region" description="Helical" evidence="8">
    <location>
        <begin position="232"/>
        <end position="256"/>
    </location>
</feature>
<evidence type="ECO:0000256" key="8">
    <source>
        <dbReference type="SAM" id="Phobius"/>
    </source>
</evidence>
<evidence type="ECO:0000256" key="2">
    <source>
        <dbReference type="ARBA" id="ARBA00009773"/>
    </source>
</evidence>
<accession>A0A2A4SVL9</accession>
<evidence type="ECO:0000256" key="4">
    <source>
        <dbReference type="ARBA" id="ARBA00022475"/>
    </source>
</evidence>
<dbReference type="PANTHER" id="PTHR21716">
    <property type="entry name" value="TRANSMEMBRANE PROTEIN"/>
    <property type="match status" value="1"/>
</dbReference>
<feature type="transmembrane region" description="Helical" evidence="8">
    <location>
        <begin position="343"/>
        <end position="365"/>
    </location>
</feature>
<comment type="subcellular location">
    <subcellularLocation>
        <location evidence="1">Cell membrane</location>
        <topology evidence="1">Multi-pass membrane protein</topology>
    </subcellularLocation>
</comment>
<keyword evidence="7 8" id="KW-0472">Membrane</keyword>
<evidence type="ECO:0000256" key="6">
    <source>
        <dbReference type="ARBA" id="ARBA00022989"/>
    </source>
</evidence>
<evidence type="ECO:0000256" key="1">
    <source>
        <dbReference type="ARBA" id="ARBA00004651"/>
    </source>
</evidence>
<name>A0A2A4SVL9_9DELT</name>
<gene>
    <name evidence="9" type="ORF">COB67_10735</name>
</gene>
<feature type="transmembrane region" description="Helical" evidence="8">
    <location>
        <begin position="377"/>
        <end position="396"/>
    </location>
</feature>
<evidence type="ECO:0000313" key="10">
    <source>
        <dbReference type="Proteomes" id="UP000218113"/>
    </source>
</evidence>
<feature type="transmembrane region" description="Helical" evidence="8">
    <location>
        <begin position="70"/>
        <end position="93"/>
    </location>
</feature>
<evidence type="ECO:0000256" key="3">
    <source>
        <dbReference type="ARBA" id="ARBA00022448"/>
    </source>
</evidence>
<dbReference type="AlphaFoldDB" id="A0A2A4SVL9"/>
<feature type="transmembrane region" description="Helical" evidence="8">
    <location>
        <begin position="12"/>
        <end position="31"/>
    </location>
</feature>
<keyword evidence="5 8" id="KW-0812">Transmembrane</keyword>
<evidence type="ECO:0000256" key="5">
    <source>
        <dbReference type="ARBA" id="ARBA00022692"/>
    </source>
</evidence>
<keyword evidence="4" id="KW-1003">Cell membrane</keyword>
<dbReference type="GO" id="GO:0055085">
    <property type="term" value="P:transmembrane transport"/>
    <property type="evidence" value="ECO:0007669"/>
    <property type="project" value="TreeGrafter"/>
</dbReference>
<feature type="transmembrane region" description="Helical" evidence="8">
    <location>
        <begin position="402"/>
        <end position="422"/>
    </location>
</feature>
<evidence type="ECO:0008006" key="11">
    <source>
        <dbReference type="Google" id="ProtNLM"/>
    </source>
</evidence>
<feature type="transmembrane region" description="Helical" evidence="8">
    <location>
        <begin position="37"/>
        <end position="58"/>
    </location>
</feature>
<dbReference type="Pfam" id="PF01594">
    <property type="entry name" value="AI-2E_transport"/>
    <property type="match status" value="2"/>
</dbReference>
<sequence>MSPLQNAMLQTHRARTIIAFVILAITIALLYRFREVLPIFILAMFLAYILTPVVTWISSKQILNRKIPRGLAIIGIYVLSITGLSFGGTYFVVNLSNEMQVLVQNIPSYGKHITKNWVPAISESIQSISEYMPQVEKNEPSVEQPHESRQPILQSDTVQSVDNEVIRFFQNTRFEIRQDKGGFEVIPHQVTRSKKIDQGKEFDLAKMIDGIVEDFIANLQGILLELLDYGKIIVLTFVNSLFHTMITLMVAAFLIIDHEEIMNFFRNLFPTRFLNNIERFLEKQNDGLHGVIRGQLIICAVNGTLTGVGLLILDVNFALTLSILATICSLIPIFGVIISSVPIVLMAITNSLWTGVLALLWILIIHFIEGNFLNPKIIGRSAEIHPVLVIFALLAGERSYGLFGALIAVPLFSILQTSFNFIRETIFEAERAKEIRDSLSQN</sequence>
<evidence type="ECO:0000313" key="9">
    <source>
        <dbReference type="EMBL" id="PCI25308.1"/>
    </source>
</evidence>
<dbReference type="GO" id="GO:0005886">
    <property type="term" value="C:plasma membrane"/>
    <property type="evidence" value="ECO:0007669"/>
    <property type="project" value="UniProtKB-SubCell"/>
</dbReference>
<comment type="caution">
    <text evidence="9">The sequence shown here is derived from an EMBL/GenBank/DDBJ whole genome shotgun (WGS) entry which is preliminary data.</text>
</comment>
<dbReference type="PANTHER" id="PTHR21716:SF53">
    <property type="entry name" value="PERMEASE PERM-RELATED"/>
    <property type="match status" value="1"/>
</dbReference>
<dbReference type="EMBL" id="NVSR01000114">
    <property type="protein sequence ID" value="PCI25308.1"/>
    <property type="molecule type" value="Genomic_DNA"/>
</dbReference>
<dbReference type="Proteomes" id="UP000218113">
    <property type="component" value="Unassembled WGS sequence"/>
</dbReference>
<feature type="transmembrane region" description="Helical" evidence="8">
    <location>
        <begin position="317"/>
        <end position="337"/>
    </location>
</feature>
<dbReference type="InterPro" id="IPR002549">
    <property type="entry name" value="AI-2E-like"/>
</dbReference>
<organism evidence="9 10">
    <name type="scientific">SAR324 cluster bacterium</name>
    <dbReference type="NCBI Taxonomy" id="2024889"/>
    <lineage>
        <taxon>Bacteria</taxon>
        <taxon>Deltaproteobacteria</taxon>
        <taxon>SAR324 cluster</taxon>
    </lineage>
</organism>